<dbReference type="STRING" id="617002.SAMN05660653_00137"/>
<dbReference type="Gene3D" id="1.10.287.950">
    <property type="entry name" value="Methyl-accepting chemotaxis protein"/>
    <property type="match status" value="2"/>
</dbReference>
<dbReference type="AlphaFoldDB" id="A0A1G6A4M9"/>
<gene>
    <name evidence="6" type="ORF">SAMN05660653_00137</name>
</gene>
<keyword evidence="7" id="KW-1185">Reference proteome</keyword>
<keyword evidence="3" id="KW-0807">Transducer</keyword>
<dbReference type="InterPro" id="IPR051310">
    <property type="entry name" value="MCP_chemotaxis"/>
</dbReference>
<organism evidence="6 7">
    <name type="scientific">Desulfonatronum thiosulfatophilum</name>
    <dbReference type="NCBI Taxonomy" id="617002"/>
    <lineage>
        <taxon>Bacteria</taxon>
        <taxon>Pseudomonadati</taxon>
        <taxon>Thermodesulfobacteriota</taxon>
        <taxon>Desulfovibrionia</taxon>
        <taxon>Desulfovibrionales</taxon>
        <taxon>Desulfonatronaceae</taxon>
        <taxon>Desulfonatronum</taxon>
    </lineage>
</organism>
<evidence type="ECO:0000256" key="3">
    <source>
        <dbReference type="PROSITE-ProRule" id="PRU00284"/>
    </source>
</evidence>
<name>A0A1G6A4M9_9BACT</name>
<feature type="compositionally biased region" description="Acidic residues" evidence="4">
    <location>
        <begin position="627"/>
        <end position="638"/>
    </location>
</feature>
<evidence type="ECO:0000256" key="2">
    <source>
        <dbReference type="ARBA" id="ARBA00029447"/>
    </source>
</evidence>
<dbReference type="PANTHER" id="PTHR43531">
    <property type="entry name" value="PROTEIN ICFG"/>
    <property type="match status" value="1"/>
</dbReference>
<evidence type="ECO:0000256" key="1">
    <source>
        <dbReference type="ARBA" id="ARBA00022500"/>
    </source>
</evidence>
<dbReference type="PROSITE" id="PS50111">
    <property type="entry name" value="CHEMOTAXIS_TRANSDUC_2"/>
    <property type="match status" value="1"/>
</dbReference>
<reference evidence="6 7" key="1">
    <citation type="submission" date="2016-10" db="EMBL/GenBank/DDBJ databases">
        <authorList>
            <person name="de Groot N.N."/>
        </authorList>
    </citation>
    <scope>NUCLEOTIDE SEQUENCE [LARGE SCALE GENOMIC DNA]</scope>
    <source>
        <strain evidence="6 7">ASO4-2</strain>
    </source>
</reference>
<evidence type="ECO:0000256" key="4">
    <source>
        <dbReference type="SAM" id="MobiDB-lite"/>
    </source>
</evidence>
<proteinExistence type="inferred from homology"/>
<dbReference type="GO" id="GO:0007165">
    <property type="term" value="P:signal transduction"/>
    <property type="evidence" value="ECO:0007669"/>
    <property type="project" value="UniProtKB-KW"/>
</dbReference>
<evidence type="ECO:0000259" key="5">
    <source>
        <dbReference type="PROSITE" id="PS50111"/>
    </source>
</evidence>
<comment type="similarity">
    <text evidence="2">Belongs to the methyl-accepting chemotaxis (MCP) protein family.</text>
</comment>
<feature type="region of interest" description="Disordered" evidence="4">
    <location>
        <begin position="607"/>
        <end position="638"/>
    </location>
</feature>
<dbReference type="GO" id="GO:0016020">
    <property type="term" value="C:membrane"/>
    <property type="evidence" value="ECO:0007669"/>
    <property type="project" value="InterPro"/>
</dbReference>
<evidence type="ECO:0000313" key="6">
    <source>
        <dbReference type="EMBL" id="SDB03216.1"/>
    </source>
</evidence>
<dbReference type="SUPFAM" id="SSF58104">
    <property type="entry name" value="Methyl-accepting chemotaxis protein (MCP) signaling domain"/>
    <property type="match status" value="2"/>
</dbReference>
<protein>
    <recommendedName>
        <fullName evidence="5">Methyl-accepting transducer domain-containing protein</fullName>
    </recommendedName>
</protein>
<dbReference type="PANTHER" id="PTHR43531:SF11">
    <property type="entry name" value="METHYL-ACCEPTING CHEMOTAXIS PROTEIN 3"/>
    <property type="match status" value="1"/>
</dbReference>
<keyword evidence="1" id="KW-0145">Chemotaxis</keyword>
<feature type="domain" description="Methyl-accepting transducer" evidence="5">
    <location>
        <begin position="314"/>
        <end position="538"/>
    </location>
</feature>
<accession>A0A1G6A4M9</accession>
<dbReference type="InterPro" id="IPR004089">
    <property type="entry name" value="MCPsignal_dom"/>
</dbReference>
<feature type="compositionally biased region" description="Basic and acidic residues" evidence="4">
    <location>
        <begin position="616"/>
        <end position="626"/>
    </location>
</feature>
<evidence type="ECO:0000313" key="7">
    <source>
        <dbReference type="Proteomes" id="UP000198771"/>
    </source>
</evidence>
<sequence length="638" mass="70418">MVESMTHTTVDPDRFLISIRQWGSVLERLDQELSQVIPAREEDFLALGANIQAYTSKSRKMAREAADLTTLTGGEEISQIVETLGYELNQINEVCGFTSRETDLRRLEKVVRLISSLETRTGSFRKIVRTLQMLGVTTRIESARLGEKGRGFMNLAGQVDSLGQNIIDHWNKIVNDTKILHEHVTSALHRTGALVREQRSVTEEALSSGHKNLETLVRLTDQSGAASQTLSSRTSEISSHVGSIVSSLQFHDIARQQVEHVCEAVEDMTQMLLVGVDGEGEDAETKMQDLACWIADVCSLQVSQLRQCGVAFEQAIETLTGNLSSITDTVAAMDRDLRAILGAEDNSSHNALDQIEANVHLLIDFMQGYSAKSEELADIMRTVGDMVSQMAAYVANIEEVGAEIELIALNASVQAAHTGEEGLALGVLAGAIQRLSMDARTLTDVVADELRDISEHAHELLKLADISVNTQKLGQQVGRLEEMISSLRTLNQQTVQTFSEVRAMGAELKRDLLDQIEAITFHHPMLAELRQAGDAFMELANQALEHSSRDCDPADRPERLKVLLSRYTMEAERMVHLGLDQDEADAAQDDSGVDLFGDDDGVELFGDDSNVELFDDDSRTSKKPEQREEDLGDNVELF</sequence>
<dbReference type="EMBL" id="FMXO01000001">
    <property type="protein sequence ID" value="SDB03216.1"/>
    <property type="molecule type" value="Genomic_DNA"/>
</dbReference>
<dbReference type="Proteomes" id="UP000198771">
    <property type="component" value="Unassembled WGS sequence"/>
</dbReference>
<dbReference type="GO" id="GO:0006935">
    <property type="term" value="P:chemotaxis"/>
    <property type="evidence" value="ECO:0007669"/>
    <property type="project" value="UniProtKB-KW"/>
</dbReference>